<dbReference type="Pfam" id="PF00829">
    <property type="entry name" value="Ribosomal_L21p"/>
    <property type="match status" value="1"/>
</dbReference>
<organism evidence="8 9">
    <name type="scientific">Candidatus Segetimicrobium genomatis</name>
    <dbReference type="NCBI Taxonomy" id="2569760"/>
    <lineage>
        <taxon>Bacteria</taxon>
        <taxon>Bacillati</taxon>
        <taxon>Candidatus Sysuimicrobiota</taxon>
        <taxon>Candidatus Sysuimicrobiia</taxon>
        <taxon>Candidatus Sysuimicrobiales</taxon>
        <taxon>Candidatus Segetimicrobiaceae</taxon>
        <taxon>Candidatus Segetimicrobium</taxon>
    </lineage>
</organism>
<evidence type="ECO:0000313" key="9">
    <source>
        <dbReference type="Proteomes" id="UP000318509"/>
    </source>
</evidence>
<evidence type="ECO:0000256" key="3">
    <source>
        <dbReference type="ARBA" id="ARBA00022884"/>
    </source>
</evidence>
<dbReference type="GO" id="GO:0006412">
    <property type="term" value="P:translation"/>
    <property type="evidence" value="ECO:0007669"/>
    <property type="project" value="UniProtKB-UniRule"/>
</dbReference>
<protein>
    <recommendedName>
        <fullName evidence="6">Large ribosomal subunit protein bL21</fullName>
    </recommendedName>
</protein>
<dbReference type="Proteomes" id="UP000318509">
    <property type="component" value="Unassembled WGS sequence"/>
</dbReference>
<evidence type="ECO:0000313" key="8">
    <source>
        <dbReference type="EMBL" id="TMI87563.1"/>
    </source>
</evidence>
<keyword evidence="3 6" id="KW-0694">RNA-binding</keyword>
<dbReference type="AlphaFoldDB" id="A0A537JVM6"/>
<dbReference type="NCBIfam" id="TIGR00061">
    <property type="entry name" value="L21"/>
    <property type="match status" value="1"/>
</dbReference>
<dbReference type="GO" id="GO:0019843">
    <property type="term" value="F:rRNA binding"/>
    <property type="evidence" value="ECO:0007669"/>
    <property type="project" value="UniProtKB-UniRule"/>
</dbReference>
<accession>A0A537JVM6</accession>
<keyword evidence="5 6" id="KW-0687">Ribonucleoprotein</keyword>
<evidence type="ECO:0000256" key="1">
    <source>
        <dbReference type="ARBA" id="ARBA00008563"/>
    </source>
</evidence>
<dbReference type="HAMAP" id="MF_01363">
    <property type="entry name" value="Ribosomal_bL21"/>
    <property type="match status" value="1"/>
</dbReference>
<dbReference type="SUPFAM" id="SSF141091">
    <property type="entry name" value="L21p-like"/>
    <property type="match status" value="1"/>
</dbReference>
<evidence type="ECO:0000256" key="7">
    <source>
        <dbReference type="RuleBase" id="RU000562"/>
    </source>
</evidence>
<name>A0A537JVM6_9BACT</name>
<dbReference type="EMBL" id="VBAK01000154">
    <property type="protein sequence ID" value="TMI87563.1"/>
    <property type="molecule type" value="Genomic_DNA"/>
</dbReference>
<sequence length="110" mass="12115">MYAVIETGGKQVRVEAGQVLEVSRLKHERGAEVTLGRVLMLVDGERVTAGTPTVPGARVAATVLGHGRRRKIIVGKFRSKKRYRRRVGHRQPLSRVRVDRIDVEGAAHGA</sequence>
<dbReference type="GO" id="GO:1990904">
    <property type="term" value="C:ribonucleoprotein complex"/>
    <property type="evidence" value="ECO:0007669"/>
    <property type="project" value="UniProtKB-KW"/>
</dbReference>
<dbReference type="InterPro" id="IPR028909">
    <property type="entry name" value="bL21-like"/>
</dbReference>
<comment type="similarity">
    <text evidence="1 6 7">Belongs to the bacterial ribosomal protein bL21 family.</text>
</comment>
<evidence type="ECO:0000256" key="6">
    <source>
        <dbReference type="HAMAP-Rule" id="MF_01363"/>
    </source>
</evidence>
<dbReference type="InterPro" id="IPR018258">
    <property type="entry name" value="Ribosomal_bL21_CS"/>
</dbReference>
<dbReference type="PROSITE" id="PS01169">
    <property type="entry name" value="RIBOSOMAL_L21"/>
    <property type="match status" value="1"/>
</dbReference>
<keyword evidence="4 6" id="KW-0689">Ribosomal protein</keyword>
<comment type="caution">
    <text evidence="8">The sequence shown here is derived from an EMBL/GenBank/DDBJ whole genome shotgun (WGS) entry which is preliminary data.</text>
</comment>
<comment type="subunit">
    <text evidence="6">Part of the 50S ribosomal subunit. Contacts protein L20.</text>
</comment>
<dbReference type="GO" id="GO:0005737">
    <property type="term" value="C:cytoplasm"/>
    <property type="evidence" value="ECO:0007669"/>
    <property type="project" value="UniProtKB-ARBA"/>
</dbReference>
<dbReference type="GO" id="GO:0003735">
    <property type="term" value="F:structural constituent of ribosome"/>
    <property type="evidence" value="ECO:0007669"/>
    <property type="project" value="InterPro"/>
</dbReference>
<evidence type="ECO:0000256" key="4">
    <source>
        <dbReference type="ARBA" id="ARBA00022980"/>
    </source>
</evidence>
<dbReference type="PANTHER" id="PTHR21349">
    <property type="entry name" value="50S RIBOSOMAL PROTEIN L21"/>
    <property type="match status" value="1"/>
</dbReference>
<evidence type="ECO:0000256" key="2">
    <source>
        <dbReference type="ARBA" id="ARBA00022730"/>
    </source>
</evidence>
<reference evidence="8 9" key="1">
    <citation type="journal article" date="2019" name="Nat. Microbiol.">
        <title>Mediterranean grassland soil C-N compound turnover is dependent on rainfall and depth, and is mediated by genomically divergent microorganisms.</title>
        <authorList>
            <person name="Diamond S."/>
            <person name="Andeer P.F."/>
            <person name="Li Z."/>
            <person name="Crits-Christoph A."/>
            <person name="Burstein D."/>
            <person name="Anantharaman K."/>
            <person name="Lane K.R."/>
            <person name="Thomas B.C."/>
            <person name="Pan C."/>
            <person name="Northen T.R."/>
            <person name="Banfield J.F."/>
        </authorList>
    </citation>
    <scope>NUCLEOTIDE SEQUENCE [LARGE SCALE GENOMIC DNA]</scope>
    <source>
        <strain evidence="8">NP_3</strain>
    </source>
</reference>
<dbReference type="PANTHER" id="PTHR21349:SF0">
    <property type="entry name" value="LARGE RIBOSOMAL SUBUNIT PROTEIN BL21M"/>
    <property type="match status" value="1"/>
</dbReference>
<keyword evidence="2 6" id="KW-0699">rRNA-binding</keyword>
<proteinExistence type="inferred from homology"/>
<dbReference type="InterPro" id="IPR001787">
    <property type="entry name" value="Ribosomal_bL21"/>
</dbReference>
<evidence type="ECO:0000256" key="5">
    <source>
        <dbReference type="ARBA" id="ARBA00023274"/>
    </source>
</evidence>
<dbReference type="GO" id="GO:0005840">
    <property type="term" value="C:ribosome"/>
    <property type="evidence" value="ECO:0007669"/>
    <property type="project" value="UniProtKB-KW"/>
</dbReference>
<dbReference type="InterPro" id="IPR036164">
    <property type="entry name" value="bL21-like_sf"/>
</dbReference>
<comment type="function">
    <text evidence="6 7">This protein binds to 23S rRNA in the presence of protein L20.</text>
</comment>
<gene>
    <name evidence="6 8" type="primary">rplU</name>
    <name evidence="8" type="ORF">E6H00_15155</name>
</gene>